<gene>
    <name evidence="2" type="ORF">B3C1_02585</name>
</gene>
<dbReference type="AlphaFoldDB" id="K2J253"/>
<dbReference type="STRING" id="745411.B3C1_02585"/>
<evidence type="ECO:0000256" key="1">
    <source>
        <dbReference type="SAM" id="SignalP"/>
    </source>
</evidence>
<dbReference type="EMBL" id="AMRI01000003">
    <property type="protein sequence ID" value="EKE77056.1"/>
    <property type="molecule type" value="Genomic_DNA"/>
</dbReference>
<protein>
    <submittedName>
        <fullName evidence="2">Uncharacterized protein</fullName>
    </submittedName>
</protein>
<keyword evidence="1" id="KW-0732">Signal</keyword>
<evidence type="ECO:0000313" key="3">
    <source>
        <dbReference type="Proteomes" id="UP000006755"/>
    </source>
</evidence>
<dbReference type="Proteomes" id="UP000006755">
    <property type="component" value="Unassembled WGS sequence"/>
</dbReference>
<evidence type="ECO:0000313" key="2">
    <source>
        <dbReference type="EMBL" id="EKE77056.1"/>
    </source>
</evidence>
<feature type="chain" id="PRO_5003861670" evidence="1">
    <location>
        <begin position="21"/>
        <end position="228"/>
    </location>
</feature>
<comment type="caution">
    <text evidence="2">The sequence shown here is derived from an EMBL/GenBank/DDBJ whole genome shotgun (WGS) entry which is preliminary data.</text>
</comment>
<sequence>MKIKDYALWLALLVAPQAWGDDLELAWTLVQRHQLTTVPSHCLRFVAEEPQGGFRAKIAVKEHHGQGCPGNPALSPRLFSLAFDQAGVAYSDALSQSGQLQQLQPGPNDYPMNPSLTLSQPLGSATFYYQQFDTELDLPCPVVSLTRQDKVLAREALCQYQDRNGDPLDLRTDTSSVDYGKAYFQAGVLHYSLEIILRRPGSFRQVCSLVLSADTLGQPQCLLKEPDW</sequence>
<accession>K2J253</accession>
<reference evidence="2 3" key="1">
    <citation type="journal article" date="2012" name="J. Bacteriol.">
        <title>Genome Sequence of Gallaecimonas xiamenensis Type Strain 3-C-1.</title>
        <authorList>
            <person name="Lai Q."/>
            <person name="Wang L."/>
            <person name="Wang W."/>
            <person name="Shao Z."/>
        </authorList>
    </citation>
    <scope>NUCLEOTIDE SEQUENCE [LARGE SCALE GENOMIC DNA]</scope>
    <source>
        <strain evidence="2 3">3-C-1</strain>
    </source>
</reference>
<keyword evidence="3" id="KW-1185">Reference proteome</keyword>
<proteinExistence type="predicted"/>
<name>K2J253_9GAMM</name>
<feature type="signal peptide" evidence="1">
    <location>
        <begin position="1"/>
        <end position="20"/>
    </location>
</feature>
<organism evidence="2 3">
    <name type="scientific">Gallaecimonas xiamenensis 3-C-1</name>
    <dbReference type="NCBI Taxonomy" id="745411"/>
    <lineage>
        <taxon>Bacteria</taxon>
        <taxon>Pseudomonadati</taxon>
        <taxon>Pseudomonadota</taxon>
        <taxon>Gammaproteobacteria</taxon>
        <taxon>Enterobacterales</taxon>
        <taxon>Gallaecimonadaceae</taxon>
        <taxon>Gallaecimonas</taxon>
    </lineage>
</organism>